<keyword evidence="5 7" id="KW-0548">Nucleotidyltransferase</keyword>
<dbReference type="CDD" id="cd02516">
    <property type="entry name" value="CDP-ME_synthetase"/>
    <property type="match status" value="1"/>
</dbReference>
<evidence type="ECO:0000313" key="9">
    <source>
        <dbReference type="Proteomes" id="UP000474024"/>
    </source>
</evidence>
<keyword evidence="9" id="KW-1185">Reference proteome</keyword>
<dbReference type="Pfam" id="PF01128">
    <property type="entry name" value="IspD"/>
    <property type="match status" value="1"/>
</dbReference>
<feature type="site" description="Positions MEP for the nucleophilic attack" evidence="7">
    <location>
        <position position="154"/>
    </location>
</feature>
<name>A0A6L5YRZ9_9FIRM</name>
<evidence type="ECO:0000256" key="4">
    <source>
        <dbReference type="ARBA" id="ARBA00022679"/>
    </source>
</evidence>
<dbReference type="InterPro" id="IPR001228">
    <property type="entry name" value="IspD"/>
</dbReference>
<dbReference type="HAMAP" id="MF_00108">
    <property type="entry name" value="IspD"/>
    <property type="match status" value="1"/>
</dbReference>
<keyword evidence="4 7" id="KW-0808">Transferase</keyword>
<evidence type="ECO:0000256" key="3">
    <source>
        <dbReference type="ARBA" id="ARBA00009789"/>
    </source>
</evidence>
<dbReference type="EC" id="2.7.7.60" evidence="7"/>
<feature type="site" description="Transition state stabilizer" evidence="7">
    <location>
        <position position="16"/>
    </location>
</feature>
<feature type="site" description="Transition state stabilizer" evidence="7">
    <location>
        <position position="23"/>
    </location>
</feature>
<feature type="site" description="Positions MEP for the nucleophilic attack" evidence="7">
    <location>
        <position position="217"/>
    </location>
</feature>
<dbReference type="RefSeq" id="WP_154429698.1">
    <property type="nucleotide sequence ID" value="NZ_VUNI01000009.1"/>
</dbReference>
<evidence type="ECO:0000313" key="8">
    <source>
        <dbReference type="EMBL" id="MST74729.1"/>
    </source>
</evidence>
<dbReference type="FunFam" id="3.90.550.10:FF:000003">
    <property type="entry name" value="2-C-methyl-D-erythritol 4-phosphate cytidylyltransferase"/>
    <property type="match status" value="1"/>
</dbReference>
<dbReference type="Gene3D" id="3.90.550.10">
    <property type="entry name" value="Spore Coat Polysaccharide Biosynthesis Protein SpsA, Chain A"/>
    <property type="match status" value="1"/>
</dbReference>
<dbReference type="PANTHER" id="PTHR32125">
    <property type="entry name" value="2-C-METHYL-D-ERYTHRITOL 4-PHOSPHATE CYTIDYLYLTRANSFERASE, CHLOROPLASTIC"/>
    <property type="match status" value="1"/>
</dbReference>
<dbReference type="EMBL" id="VUNI01000009">
    <property type="protein sequence ID" value="MST74729.1"/>
    <property type="molecule type" value="Genomic_DNA"/>
</dbReference>
<dbReference type="Proteomes" id="UP000474024">
    <property type="component" value="Unassembled WGS sequence"/>
</dbReference>
<dbReference type="InterPro" id="IPR018294">
    <property type="entry name" value="ISPD_synthase_CS"/>
</dbReference>
<evidence type="ECO:0000256" key="7">
    <source>
        <dbReference type="HAMAP-Rule" id="MF_00108"/>
    </source>
</evidence>
<dbReference type="InterPro" id="IPR034683">
    <property type="entry name" value="IspD/TarI"/>
</dbReference>
<evidence type="ECO:0000256" key="1">
    <source>
        <dbReference type="ARBA" id="ARBA00001282"/>
    </source>
</evidence>
<dbReference type="PANTHER" id="PTHR32125:SF4">
    <property type="entry name" value="2-C-METHYL-D-ERYTHRITOL 4-PHOSPHATE CYTIDYLYLTRANSFERASE, CHLOROPLASTIC"/>
    <property type="match status" value="1"/>
</dbReference>
<dbReference type="GO" id="GO:0050518">
    <property type="term" value="F:2-C-methyl-D-erythritol 4-phosphate cytidylyltransferase activity"/>
    <property type="evidence" value="ECO:0007669"/>
    <property type="project" value="UniProtKB-UniRule"/>
</dbReference>
<evidence type="ECO:0000256" key="5">
    <source>
        <dbReference type="ARBA" id="ARBA00022695"/>
    </source>
</evidence>
<dbReference type="PROSITE" id="PS01295">
    <property type="entry name" value="ISPD"/>
    <property type="match status" value="1"/>
</dbReference>
<dbReference type="InterPro" id="IPR029044">
    <property type="entry name" value="Nucleotide-diphossugar_trans"/>
</dbReference>
<comment type="similarity">
    <text evidence="3 7">Belongs to the IspD/TarI cytidylyltransferase family. IspD subfamily.</text>
</comment>
<evidence type="ECO:0000256" key="6">
    <source>
        <dbReference type="ARBA" id="ARBA00023229"/>
    </source>
</evidence>
<dbReference type="GO" id="GO:0019288">
    <property type="term" value="P:isopentenyl diphosphate biosynthetic process, methylerythritol 4-phosphate pathway"/>
    <property type="evidence" value="ECO:0007669"/>
    <property type="project" value="UniProtKB-UniRule"/>
</dbReference>
<comment type="caution">
    <text evidence="8">The sequence shown here is derived from an EMBL/GenBank/DDBJ whole genome shotgun (WGS) entry which is preliminary data.</text>
</comment>
<evidence type="ECO:0000256" key="2">
    <source>
        <dbReference type="ARBA" id="ARBA00004787"/>
    </source>
</evidence>
<dbReference type="InterPro" id="IPR050088">
    <property type="entry name" value="IspD/TarI_cytidylyltransf_bact"/>
</dbReference>
<comment type="catalytic activity">
    <reaction evidence="1 7">
        <text>2-C-methyl-D-erythritol 4-phosphate + CTP + H(+) = 4-CDP-2-C-methyl-D-erythritol + diphosphate</text>
        <dbReference type="Rhea" id="RHEA:13429"/>
        <dbReference type="ChEBI" id="CHEBI:15378"/>
        <dbReference type="ChEBI" id="CHEBI:33019"/>
        <dbReference type="ChEBI" id="CHEBI:37563"/>
        <dbReference type="ChEBI" id="CHEBI:57823"/>
        <dbReference type="ChEBI" id="CHEBI:58262"/>
        <dbReference type="EC" id="2.7.7.60"/>
    </reaction>
</comment>
<gene>
    <name evidence="7 8" type="primary">ispD</name>
    <name evidence="8" type="ORF">FYJ75_06705</name>
</gene>
<dbReference type="SUPFAM" id="SSF53448">
    <property type="entry name" value="Nucleotide-diphospho-sugar transferases"/>
    <property type="match status" value="1"/>
</dbReference>
<dbReference type="AlphaFoldDB" id="A0A6L5YRZ9"/>
<proteinExistence type="inferred from homology"/>
<dbReference type="NCBIfam" id="TIGR00453">
    <property type="entry name" value="ispD"/>
    <property type="match status" value="1"/>
</dbReference>
<accession>A0A6L5YRZ9</accession>
<reference evidence="8 9" key="1">
    <citation type="submission" date="2019-08" db="EMBL/GenBank/DDBJ databases">
        <title>In-depth cultivation of the pig gut microbiome towards novel bacterial diversity and tailored functional studies.</title>
        <authorList>
            <person name="Wylensek D."/>
            <person name="Hitch T.C.A."/>
            <person name="Clavel T."/>
        </authorList>
    </citation>
    <scope>NUCLEOTIDE SEQUENCE [LARGE SCALE GENOMIC DNA]</scope>
    <source>
        <strain evidence="8 9">MUC/MUC-530-WT-4D</strain>
    </source>
</reference>
<organism evidence="8 9">
    <name type="scientific">Roseburia porci</name>
    <dbReference type="NCBI Taxonomy" id="2605790"/>
    <lineage>
        <taxon>Bacteria</taxon>
        <taxon>Bacillati</taxon>
        <taxon>Bacillota</taxon>
        <taxon>Clostridia</taxon>
        <taxon>Lachnospirales</taxon>
        <taxon>Lachnospiraceae</taxon>
        <taxon>Roseburia</taxon>
    </lineage>
</organism>
<dbReference type="UniPathway" id="UPA00056">
    <property type="reaction ID" value="UER00093"/>
</dbReference>
<keyword evidence="6 7" id="KW-0414">Isoprene biosynthesis</keyword>
<comment type="function">
    <text evidence="7">Catalyzes the formation of 4-diphosphocytidyl-2-C-methyl-D-erythritol from CTP and 2-C-methyl-D-erythritol 4-phosphate (MEP).</text>
</comment>
<comment type="pathway">
    <text evidence="2 7">Isoprenoid biosynthesis; isopentenyl diphosphate biosynthesis via DXP pathway; isopentenyl diphosphate from 1-deoxy-D-xylulose 5-phosphate: step 2/6.</text>
</comment>
<protein>
    <recommendedName>
        <fullName evidence="7">2-C-methyl-D-erythritol 4-phosphate cytidylyltransferase</fullName>
        <ecNumber evidence="7">2.7.7.60</ecNumber>
    </recommendedName>
    <alternativeName>
        <fullName evidence="7">4-diphosphocytidyl-2C-methyl-D-erythritol synthase</fullName>
    </alternativeName>
    <alternativeName>
        <fullName evidence="7">MEP cytidylyltransferase</fullName>
        <shortName evidence="7">MCT</shortName>
    </alternativeName>
</protein>
<sequence>MCTYAAIVLSAGSGKRMKSNIPKQYMDLNGKPVIYYSLKAFQESKVSEIILVCGKDDVEYCTEEIIKKYHFTKVSAVVPGGKERYHSVFEGLKAIQGADYVLIHDGARPMIDDEIIERTMEGARQQKACVAAMPVKDTIKVADPNGYVDHTPDRSTLWMIQTPQAFSYPLIFDAYDKVLKAEKNAEQIPAITDDAMVAEYATGCRVKLVQGSYENIKITTPEDIHIAELFLRKNEKIG</sequence>